<name>A0AAW0VUI2_CHEQU</name>
<dbReference type="PANTHER" id="PTHR31434:SF2">
    <property type="entry name" value="S PHASE CYCLIN A-ASSOCIATED PROTEIN IN THE ENDOPLASMIC RETICULUM"/>
    <property type="match status" value="1"/>
</dbReference>
<evidence type="ECO:0000313" key="3">
    <source>
        <dbReference type="EMBL" id="KAK8720656.1"/>
    </source>
</evidence>
<dbReference type="AlphaFoldDB" id="A0AAW0VUI2"/>
<feature type="region of interest" description="Disordered" evidence="1">
    <location>
        <begin position="219"/>
        <end position="241"/>
    </location>
</feature>
<dbReference type="Proteomes" id="UP001445076">
    <property type="component" value="Unassembled WGS sequence"/>
</dbReference>
<comment type="caution">
    <text evidence="3">The sequence shown here is derived from an EMBL/GenBank/DDBJ whole genome shotgun (WGS) entry which is preliminary data.</text>
</comment>
<feature type="compositionally biased region" description="Basic and acidic residues" evidence="1">
    <location>
        <begin position="1"/>
        <end position="21"/>
    </location>
</feature>
<protein>
    <recommendedName>
        <fullName evidence="2">S phase cyclin A-associated protein in the endoplasmic reticulum N-terminal domain-containing protein</fullName>
    </recommendedName>
</protein>
<evidence type="ECO:0000256" key="1">
    <source>
        <dbReference type="SAM" id="MobiDB-lite"/>
    </source>
</evidence>
<feature type="non-terminal residue" evidence="3">
    <location>
        <position position="407"/>
    </location>
</feature>
<sequence>REVRRVAEMIPRRGSKQDKRPRSASAGRDPQASLRARHWGFLFRNLQQAVDEIYQTCEDDESIVECKEAILMLERYSSDFQKLIEWLKLKWEYEHTPPPQRPNSLTWEIRTSSPGKALQHDRKILTMSDARRALTFDTKLGRPGHINGNLPGEKPVDKLHTSKKDPLGSDKRILSSVATPTKPVIIVHEASIDEQQEESSQFSVVNCELQNERILEKVSECEGNETSETSEIENDDESDTQKETVLGNDNIKSAENCFENGKPIEVMEGDLTENEKQVLCNNVIDEAVDLKQEAEDKTCLENINNSSKTINCMEKFEDTVKTNSDKDFSAHFKISESTKSKESKTARSNSALVGTKSKDNGIIIRPNDSCKMVEGKVCDAKANENSETKRSCADVMQGRSSLQKPIP</sequence>
<keyword evidence="4" id="KW-1185">Reference proteome</keyword>
<proteinExistence type="predicted"/>
<feature type="compositionally biased region" description="Basic and acidic residues" evidence="1">
    <location>
        <begin position="154"/>
        <end position="170"/>
    </location>
</feature>
<organism evidence="3 4">
    <name type="scientific">Cherax quadricarinatus</name>
    <name type="common">Australian red claw crayfish</name>
    <dbReference type="NCBI Taxonomy" id="27406"/>
    <lineage>
        <taxon>Eukaryota</taxon>
        <taxon>Metazoa</taxon>
        <taxon>Ecdysozoa</taxon>
        <taxon>Arthropoda</taxon>
        <taxon>Crustacea</taxon>
        <taxon>Multicrustacea</taxon>
        <taxon>Malacostraca</taxon>
        <taxon>Eumalacostraca</taxon>
        <taxon>Eucarida</taxon>
        <taxon>Decapoda</taxon>
        <taxon>Pleocyemata</taxon>
        <taxon>Astacidea</taxon>
        <taxon>Parastacoidea</taxon>
        <taxon>Parastacidae</taxon>
        <taxon>Cherax</taxon>
    </lineage>
</organism>
<dbReference type="PANTHER" id="PTHR31434">
    <property type="entry name" value="S PHASE CYCLIN A-ASSOCIATED PROTEIN IN THE ENDOPLASMIC RETICULUM"/>
    <property type="match status" value="1"/>
</dbReference>
<evidence type="ECO:0000259" key="2">
    <source>
        <dbReference type="Pfam" id="PF16501"/>
    </source>
</evidence>
<feature type="region of interest" description="Disordered" evidence="1">
    <location>
        <begin position="1"/>
        <end position="32"/>
    </location>
</feature>
<accession>A0AAW0VUI2</accession>
<feature type="compositionally biased region" description="Basic and acidic residues" evidence="1">
    <location>
        <begin position="382"/>
        <end position="392"/>
    </location>
</feature>
<dbReference type="EMBL" id="JARKIK010000262">
    <property type="protein sequence ID" value="KAK8720656.1"/>
    <property type="molecule type" value="Genomic_DNA"/>
</dbReference>
<feature type="compositionally biased region" description="Polar residues" evidence="1">
    <location>
        <begin position="398"/>
        <end position="407"/>
    </location>
</feature>
<feature type="compositionally biased region" description="Acidic residues" evidence="1">
    <location>
        <begin position="222"/>
        <end position="238"/>
    </location>
</feature>
<reference evidence="3 4" key="1">
    <citation type="journal article" date="2024" name="BMC Genomics">
        <title>Genome assembly of redclaw crayfish (Cherax quadricarinatus) provides insights into its immune adaptation and hypoxia tolerance.</title>
        <authorList>
            <person name="Liu Z."/>
            <person name="Zheng J."/>
            <person name="Li H."/>
            <person name="Fang K."/>
            <person name="Wang S."/>
            <person name="He J."/>
            <person name="Zhou D."/>
            <person name="Weng S."/>
            <person name="Chi M."/>
            <person name="Gu Z."/>
            <person name="He J."/>
            <person name="Li F."/>
            <person name="Wang M."/>
        </authorList>
    </citation>
    <scope>NUCLEOTIDE SEQUENCE [LARGE SCALE GENOMIC DNA]</scope>
    <source>
        <strain evidence="3">ZL_2023a</strain>
    </source>
</reference>
<gene>
    <name evidence="3" type="ORF">OTU49_013176</name>
</gene>
<feature type="region of interest" description="Disordered" evidence="1">
    <location>
        <begin position="140"/>
        <end position="170"/>
    </location>
</feature>
<feature type="region of interest" description="Disordered" evidence="1">
    <location>
        <begin position="382"/>
        <end position="407"/>
    </location>
</feature>
<feature type="non-terminal residue" evidence="3">
    <location>
        <position position="1"/>
    </location>
</feature>
<feature type="domain" description="S phase cyclin A-associated protein in the endoplasmic reticulum N-terminal" evidence="2">
    <location>
        <begin position="26"/>
        <end position="119"/>
    </location>
</feature>
<dbReference type="InterPro" id="IPR032446">
    <property type="entry name" value="SCAPER_N"/>
</dbReference>
<evidence type="ECO:0000313" key="4">
    <source>
        <dbReference type="Proteomes" id="UP001445076"/>
    </source>
</evidence>
<dbReference type="Pfam" id="PF16501">
    <property type="entry name" value="SCAPER_N"/>
    <property type="match status" value="1"/>
</dbReference>